<dbReference type="Gene3D" id="3.90.550.10">
    <property type="entry name" value="Spore Coat Polysaccharide Biosynthesis Protein SpsA, Chain A"/>
    <property type="match status" value="1"/>
</dbReference>
<evidence type="ECO:0000259" key="2">
    <source>
        <dbReference type="Pfam" id="PF00535"/>
    </source>
</evidence>
<evidence type="ECO:0000256" key="1">
    <source>
        <dbReference type="SAM" id="Phobius"/>
    </source>
</evidence>
<dbReference type="Proteomes" id="UP000297737">
    <property type="component" value="Unassembled WGS sequence"/>
</dbReference>
<name>A0A4Y9ELH8_9SPHN</name>
<proteinExistence type="predicted"/>
<feature type="domain" description="Glycosyltransferase 2-like" evidence="2">
    <location>
        <begin position="25"/>
        <end position="182"/>
    </location>
</feature>
<keyword evidence="1" id="KW-0472">Membrane</keyword>
<keyword evidence="4" id="KW-1185">Reference proteome</keyword>
<feature type="transmembrane region" description="Helical" evidence="1">
    <location>
        <begin position="278"/>
        <end position="298"/>
    </location>
</feature>
<dbReference type="InterPro" id="IPR001173">
    <property type="entry name" value="Glyco_trans_2-like"/>
</dbReference>
<feature type="transmembrane region" description="Helical" evidence="1">
    <location>
        <begin position="248"/>
        <end position="266"/>
    </location>
</feature>
<gene>
    <name evidence="3" type="ORF">EUV02_12385</name>
</gene>
<dbReference type="InterPro" id="IPR050256">
    <property type="entry name" value="Glycosyltransferase_2"/>
</dbReference>
<reference evidence="3 4" key="1">
    <citation type="submission" date="2019-02" db="EMBL/GenBank/DDBJ databases">
        <title>Polymorphobacter sp. isolated from the lake at the Tibet of China.</title>
        <authorList>
            <person name="Li A."/>
        </authorList>
    </citation>
    <scope>NUCLEOTIDE SEQUENCE [LARGE SCALE GENOMIC DNA]</scope>
    <source>
        <strain evidence="3 4">DJ1R-1</strain>
    </source>
</reference>
<accession>A0A4Y9ELH8</accession>
<dbReference type="RefSeq" id="WP_135246609.1">
    <property type="nucleotide sequence ID" value="NZ_SIHO01000003.1"/>
</dbReference>
<keyword evidence="1" id="KW-0812">Transmembrane</keyword>
<dbReference type="PANTHER" id="PTHR48090:SF7">
    <property type="entry name" value="RFBJ PROTEIN"/>
    <property type="match status" value="1"/>
</dbReference>
<dbReference type="CDD" id="cd04179">
    <property type="entry name" value="DPM_DPG-synthase_like"/>
    <property type="match status" value="1"/>
</dbReference>
<protein>
    <submittedName>
        <fullName evidence="3">Glycosyltransferase family 2 protein</fullName>
    </submittedName>
</protein>
<sequence>MTGQVEHSEHAAAGSAAKAPPLAVSVVIPAYNEQDAVKATVDSVRAVLTEAGITHEIIVVNDGSSDDTLARARETGARVVNFPNNGGYGRALKAGIAVSTAPLVAILDADGTYPARYLPEMIGMAAYNDMVVGDRGAAMKGVPMIRKPAKWVLNNLASLLAGHEITDLNSGLRVFRREPLEQFVPLLPEAFSFTTTVTLCMLATGQRVSYLPIEYGKRVGVSKIRPTDFFRFMFLVCRLTVYFQPLRVFMPLGLLLFVMGVLKGIYDIYVDNLSETAVLGLLGAVMVWSLGLLADMLARLNLRPSVKAAPKWEAPDA</sequence>
<evidence type="ECO:0000313" key="4">
    <source>
        <dbReference type="Proteomes" id="UP000297737"/>
    </source>
</evidence>
<dbReference type="OrthoDB" id="9807795at2"/>
<dbReference type="PANTHER" id="PTHR48090">
    <property type="entry name" value="UNDECAPRENYL-PHOSPHATE 4-DEOXY-4-FORMAMIDO-L-ARABINOSE TRANSFERASE-RELATED"/>
    <property type="match status" value="1"/>
</dbReference>
<comment type="caution">
    <text evidence="3">The sequence shown here is derived from an EMBL/GenBank/DDBJ whole genome shotgun (WGS) entry which is preliminary data.</text>
</comment>
<keyword evidence="3" id="KW-0808">Transferase</keyword>
<dbReference type="Pfam" id="PF00535">
    <property type="entry name" value="Glycos_transf_2"/>
    <property type="match status" value="1"/>
</dbReference>
<evidence type="ECO:0000313" key="3">
    <source>
        <dbReference type="EMBL" id="TFU01105.1"/>
    </source>
</evidence>
<dbReference type="EMBL" id="SIHO01000003">
    <property type="protein sequence ID" value="TFU01105.1"/>
    <property type="molecule type" value="Genomic_DNA"/>
</dbReference>
<dbReference type="AlphaFoldDB" id="A0A4Y9ELH8"/>
<dbReference type="SUPFAM" id="SSF53448">
    <property type="entry name" value="Nucleotide-diphospho-sugar transferases"/>
    <property type="match status" value="1"/>
</dbReference>
<organism evidence="3 4">
    <name type="scientific">Glacieibacterium arshaanense</name>
    <dbReference type="NCBI Taxonomy" id="2511025"/>
    <lineage>
        <taxon>Bacteria</taxon>
        <taxon>Pseudomonadati</taxon>
        <taxon>Pseudomonadota</taxon>
        <taxon>Alphaproteobacteria</taxon>
        <taxon>Sphingomonadales</taxon>
        <taxon>Sphingosinicellaceae</taxon>
        <taxon>Glacieibacterium</taxon>
    </lineage>
</organism>
<dbReference type="InterPro" id="IPR029044">
    <property type="entry name" value="Nucleotide-diphossugar_trans"/>
</dbReference>
<keyword evidence="1" id="KW-1133">Transmembrane helix</keyword>
<dbReference type="GO" id="GO:0016740">
    <property type="term" value="F:transferase activity"/>
    <property type="evidence" value="ECO:0007669"/>
    <property type="project" value="UniProtKB-KW"/>
</dbReference>